<organism evidence="1 2">
    <name type="scientific">Ramazzottius varieornatus</name>
    <name type="common">Water bear</name>
    <name type="synonym">Tardigrade</name>
    <dbReference type="NCBI Taxonomy" id="947166"/>
    <lineage>
        <taxon>Eukaryota</taxon>
        <taxon>Metazoa</taxon>
        <taxon>Ecdysozoa</taxon>
        <taxon>Tardigrada</taxon>
        <taxon>Eutardigrada</taxon>
        <taxon>Parachela</taxon>
        <taxon>Hypsibioidea</taxon>
        <taxon>Ramazzottiidae</taxon>
        <taxon>Ramazzottius</taxon>
    </lineage>
</organism>
<gene>
    <name evidence="1" type="primary">RvY_01686-4</name>
    <name evidence="1" type="synonym">RvY_01686.4</name>
    <name evidence="1" type="ORF">RvY_01686</name>
</gene>
<dbReference type="EMBL" id="BDGG01000001">
    <property type="protein sequence ID" value="GAU89092.1"/>
    <property type="molecule type" value="Genomic_DNA"/>
</dbReference>
<evidence type="ECO:0000313" key="2">
    <source>
        <dbReference type="Proteomes" id="UP000186922"/>
    </source>
</evidence>
<name>A0A1D1UN62_RAMVA</name>
<accession>A0A1D1UN62</accession>
<keyword evidence="2" id="KW-1185">Reference proteome</keyword>
<comment type="caution">
    <text evidence="1">The sequence shown here is derived from an EMBL/GenBank/DDBJ whole genome shotgun (WGS) entry which is preliminary data.</text>
</comment>
<evidence type="ECO:0000313" key="1">
    <source>
        <dbReference type="EMBL" id="GAU89092.1"/>
    </source>
</evidence>
<sequence>MIIPFTHDNYISPFDIPSWDVDRHHEITDERSKDPFSGSVPVSLDKNCGMFNKSGFDAWHRNIYEAFKSGKKPKSMDDEFVHAENIPDYYRDRMYVGRDQPEN</sequence>
<reference evidence="1 2" key="1">
    <citation type="journal article" date="2016" name="Nat. Commun.">
        <title>Extremotolerant tardigrade genome and improved radiotolerance of human cultured cells by tardigrade-unique protein.</title>
        <authorList>
            <person name="Hashimoto T."/>
            <person name="Horikawa D.D."/>
            <person name="Saito Y."/>
            <person name="Kuwahara H."/>
            <person name="Kozuka-Hata H."/>
            <person name="Shin-I T."/>
            <person name="Minakuchi Y."/>
            <person name="Ohishi K."/>
            <person name="Motoyama A."/>
            <person name="Aizu T."/>
            <person name="Enomoto A."/>
            <person name="Kondo K."/>
            <person name="Tanaka S."/>
            <person name="Hara Y."/>
            <person name="Koshikawa S."/>
            <person name="Sagara H."/>
            <person name="Miura T."/>
            <person name="Yokobori S."/>
            <person name="Miyagawa K."/>
            <person name="Suzuki Y."/>
            <person name="Kubo T."/>
            <person name="Oyama M."/>
            <person name="Kohara Y."/>
            <person name="Fujiyama A."/>
            <person name="Arakawa K."/>
            <person name="Katayama T."/>
            <person name="Toyoda A."/>
            <person name="Kunieda T."/>
        </authorList>
    </citation>
    <scope>NUCLEOTIDE SEQUENCE [LARGE SCALE GENOMIC DNA]</scope>
    <source>
        <strain evidence="1 2">YOKOZUNA-1</strain>
    </source>
</reference>
<dbReference type="Proteomes" id="UP000186922">
    <property type="component" value="Unassembled WGS sequence"/>
</dbReference>
<protein>
    <submittedName>
        <fullName evidence="1">Uncharacterized protein</fullName>
    </submittedName>
</protein>
<dbReference type="AlphaFoldDB" id="A0A1D1UN62"/>
<proteinExistence type="predicted"/>